<protein>
    <submittedName>
        <fullName evidence="1">Uncharacterized protein</fullName>
    </submittedName>
</protein>
<name>A0A0A2WSF6_THEFI</name>
<accession>A0A0A2WSF6</accession>
<comment type="caution">
    <text evidence="1">The sequence shown here is derived from an EMBL/GenBank/DDBJ whole genome shotgun (WGS) entry which is preliminary data.</text>
</comment>
<proteinExistence type="predicted"/>
<dbReference type="RefSeq" id="WP_038066560.1">
    <property type="nucleotide sequence ID" value="NZ_JPSL02000036.1"/>
</dbReference>
<dbReference type="OrthoDB" id="32644at2"/>
<dbReference type="EMBL" id="JPSL02000036">
    <property type="protein sequence ID" value="KGQ21220.2"/>
    <property type="molecule type" value="Genomic_DNA"/>
</dbReference>
<dbReference type="AlphaFoldDB" id="A0A0A2WSF6"/>
<evidence type="ECO:0000313" key="2">
    <source>
        <dbReference type="Proteomes" id="UP000030364"/>
    </source>
</evidence>
<keyword evidence="2" id="KW-1185">Reference proteome</keyword>
<reference evidence="1 2" key="1">
    <citation type="journal article" date="2015" name="Genome Announc.">
        <title>Draft Genome Sequence of the Thermophile Thermus filiformis ATCC 43280, Producer of Carotenoid-(Di)glucoside-Branched Fatty Acid (Di)esters and Source of Hyperthermostable Enzymes of Biotechnological Interest.</title>
        <authorList>
            <person name="Mandelli F."/>
            <person name="Oliveira Ramires B."/>
            <person name="Couger M.B."/>
            <person name="Paixao D.A."/>
            <person name="Camilo C.M."/>
            <person name="Polikarpov I."/>
            <person name="Prade R."/>
            <person name="Riano-Pachon D.M."/>
            <person name="Squina F.M."/>
        </authorList>
    </citation>
    <scope>NUCLEOTIDE SEQUENCE [LARGE SCALE GENOMIC DNA]</scope>
    <source>
        <strain evidence="1 2">ATCC 43280</strain>
    </source>
</reference>
<dbReference type="Proteomes" id="UP000030364">
    <property type="component" value="Unassembled WGS sequence"/>
</dbReference>
<organism evidence="1 2">
    <name type="scientific">Thermus filiformis</name>
    <dbReference type="NCBI Taxonomy" id="276"/>
    <lineage>
        <taxon>Bacteria</taxon>
        <taxon>Thermotogati</taxon>
        <taxon>Deinococcota</taxon>
        <taxon>Deinococci</taxon>
        <taxon>Thermales</taxon>
        <taxon>Thermaceae</taxon>
        <taxon>Thermus</taxon>
    </lineage>
</organism>
<gene>
    <name evidence="1" type="ORF">THFILI_01955</name>
</gene>
<dbReference type="STRING" id="276.THFILI_01955"/>
<sequence>MNPLPVQMVLFGLDARRGLLPRLGFAKEPHPQGVGSSLYRGHGALLHSTGLWVAGVYYLRPKEAFYRAPLPLIPPEEGRPEDRLPLREALEALRPFVLWYEEEVRRLTGEDREVHLRHLPPFARRAVSAWREWLG</sequence>
<evidence type="ECO:0000313" key="1">
    <source>
        <dbReference type="EMBL" id="KGQ21220.2"/>
    </source>
</evidence>